<dbReference type="InterPro" id="IPR003945">
    <property type="entry name" value="NU5C-like"/>
</dbReference>
<dbReference type="STRING" id="1410383.TGUWTKB_0640"/>
<comment type="subcellular location">
    <subcellularLocation>
        <location evidence="1">Endomembrane system</location>
        <topology evidence="1">Multi-pass membrane protein</topology>
    </subcellularLocation>
    <subcellularLocation>
        <location evidence="5">Membrane</location>
        <topology evidence="5">Multi-pass membrane protein</topology>
    </subcellularLocation>
</comment>
<keyword evidence="3 6" id="KW-1133">Transmembrane helix</keyword>
<dbReference type="PRINTS" id="PR01434">
    <property type="entry name" value="NADHDHGNASE5"/>
</dbReference>
<feature type="transmembrane region" description="Helical" evidence="6">
    <location>
        <begin position="274"/>
        <end position="295"/>
    </location>
</feature>
<evidence type="ECO:0000313" key="9">
    <source>
        <dbReference type="EMBL" id="BAP58323.1"/>
    </source>
</evidence>
<feature type="transmembrane region" description="Helical" evidence="6">
    <location>
        <begin position="326"/>
        <end position="348"/>
    </location>
</feature>
<evidence type="ECO:0000256" key="5">
    <source>
        <dbReference type="RuleBase" id="RU000320"/>
    </source>
</evidence>
<feature type="transmembrane region" description="Helical" evidence="6">
    <location>
        <begin position="81"/>
        <end position="103"/>
    </location>
</feature>
<dbReference type="GO" id="GO:0016020">
    <property type="term" value="C:membrane"/>
    <property type="evidence" value="ECO:0007669"/>
    <property type="project" value="UniProtKB-SubCell"/>
</dbReference>
<dbReference type="Gene3D" id="1.20.5.2700">
    <property type="match status" value="1"/>
</dbReference>
<dbReference type="AlphaFoldDB" id="A0A090AIT8"/>
<dbReference type="PANTHER" id="PTHR42829">
    <property type="entry name" value="NADH-UBIQUINONE OXIDOREDUCTASE CHAIN 5"/>
    <property type="match status" value="1"/>
</dbReference>
<feature type="transmembrane region" description="Helical" evidence="6">
    <location>
        <begin position="525"/>
        <end position="544"/>
    </location>
</feature>
<dbReference type="NCBIfam" id="TIGR01974">
    <property type="entry name" value="NDH_I_L"/>
    <property type="match status" value="1"/>
</dbReference>
<accession>A0A090AIT8</accession>
<feature type="transmembrane region" description="Helical" evidence="6">
    <location>
        <begin position="409"/>
        <end position="432"/>
    </location>
</feature>
<dbReference type="Proteomes" id="UP000031627">
    <property type="component" value="Chromosome"/>
</dbReference>
<dbReference type="GO" id="GO:0008137">
    <property type="term" value="F:NADH dehydrogenase (ubiquinone) activity"/>
    <property type="evidence" value="ECO:0007669"/>
    <property type="project" value="InterPro"/>
</dbReference>
<dbReference type="HOGENOM" id="CLU_007100_6_2_6"/>
<keyword evidence="2 5" id="KW-0812">Transmembrane</keyword>
<reference evidence="10" key="1">
    <citation type="submission" date="2013-11" db="EMBL/GenBank/DDBJ databases">
        <title>Symbiont-containing voluminous jelly as an extraordinary maternal gift for overwintering insect nymphs.</title>
        <authorList>
            <person name="Kaiwa N."/>
            <person name="Hosokawa T."/>
            <person name="Nikoh N."/>
            <person name="Meng X.Y."/>
            <person name="Tanahashi M."/>
            <person name="Moriyama M."/>
            <person name="Maeda T."/>
            <person name="Yamaguchi K."/>
            <person name="Shigenobu S."/>
            <person name="Ito M."/>
            <person name="Fukatsu T."/>
        </authorList>
    </citation>
    <scope>NUCLEOTIDE SEQUENCE [LARGE SCALE GENOMIC DNA]</scope>
    <source>
        <strain evidence="10">UwTKB</strain>
    </source>
</reference>
<name>A0A090AIT8_9ENTR</name>
<protein>
    <submittedName>
        <fullName evidence="9">NADH-quinone oxidoreductase subunit L</fullName>
    </submittedName>
</protein>
<proteinExistence type="predicted"/>
<feature type="transmembrane region" description="Helical" evidence="6">
    <location>
        <begin position="204"/>
        <end position="223"/>
    </location>
</feature>
<keyword evidence="10" id="KW-1185">Reference proteome</keyword>
<feature type="transmembrane region" description="Helical" evidence="6">
    <location>
        <begin position="302"/>
        <end position="320"/>
    </location>
</feature>
<dbReference type="KEGG" id="sbw:TGUWTKB_0640"/>
<dbReference type="GO" id="GO:0003954">
    <property type="term" value="F:NADH dehydrogenase activity"/>
    <property type="evidence" value="ECO:0007669"/>
    <property type="project" value="TreeGrafter"/>
</dbReference>
<dbReference type="GO" id="GO:0015990">
    <property type="term" value="P:electron transport coupled proton transport"/>
    <property type="evidence" value="ECO:0007669"/>
    <property type="project" value="TreeGrafter"/>
</dbReference>
<dbReference type="EMBL" id="AP014521">
    <property type="protein sequence ID" value="BAP58323.1"/>
    <property type="molecule type" value="Genomic_DNA"/>
</dbReference>
<dbReference type="InterPro" id="IPR001750">
    <property type="entry name" value="ND/Mrp_TM"/>
</dbReference>
<dbReference type="GO" id="GO:0012505">
    <property type="term" value="C:endomembrane system"/>
    <property type="evidence" value="ECO:0007669"/>
    <property type="project" value="UniProtKB-SubCell"/>
</dbReference>
<feature type="domain" description="NADH:quinone oxidoreductase/Mrp antiporter transmembrane" evidence="7">
    <location>
        <begin position="128"/>
        <end position="420"/>
    </location>
</feature>
<feature type="transmembrane region" description="Helical" evidence="6">
    <location>
        <begin position="369"/>
        <end position="389"/>
    </location>
</feature>
<feature type="transmembrane region" description="Helical" evidence="6">
    <location>
        <begin position="244"/>
        <end position="262"/>
    </location>
</feature>
<dbReference type="GO" id="GO:0042773">
    <property type="term" value="P:ATP synthesis coupled electron transport"/>
    <property type="evidence" value="ECO:0007669"/>
    <property type="project" value="InterPro"/>
</dbReference>
<feature type="transmembrane region" description="Helical" evidence="6">
    <location>
        <begin position="453"/>
        <end position="471"/>
    </location>
</feature>
<feature type="domain" description="NADH-Ubiquinone oxidoreductase (complex I) chain 5 N-terminal" evidence="8">
    <location>
        <begin position="62"/>
        <end position="112"/>
    </location>
</feature>
<feature type="transmembrane region" description="Helical" evidence="6">
    <location>
        <begin position="28"/>
        <end position="45"/>
    </location>
</feature>
<gene>
    <name evidence="9" type="primary">nuoL</name>
    <name evidence="9" type="ORF">TGUWTKB_0640</name>
</gene>
<reference evidence="9 10" key="2">
    <citation type="journal article" date="2014" name="Curr. Biol.">
        <title>Symbiont-Supplemented Maternal Investment Underpinning Host's Ecological Adaptation.</title>
        <authorList>
            <person name="Kaiwa N."/>
            <person name="Hosokawa T."/>
            <person name="Nikoh N."/>
            <person name="Tanahashi M."/>
            <person name="Moriyama M."/>
            <person name="Meng X.Y."/>
            <person name="Maeda T."/>
            <person name="Yamaguchi K."/>
            <person name="Shigenobu S."/>
            <person name="Ito M."/>
            <person name="Fukatsu T."/>
        </authorList>
    </citation>
    <scope>NUCLEOTIDE SEQUENCE [LARGE SCALE GENOMIC DNA]</scope>
    <source>
        <strain evidence="9 10">UwTKB</strain>
    </source>
</reference>
<feature type="transmembrane region" description="Helical" evidence="6">
    <location>
        <begin position="123"/>
        <end position="153"/>
    </location>
</feature>
<evidence type="ECO:0000259" key="8">
    <source>
        <dbReference type="Pfam" id="PF00662"/>
    </source>
</evidence>
<organism evidence="9 10">
    <name type="scientific">Candidatus Tachikawaea gelatinosa</name>
    <dbReference type="NCBI Taxonomy" id="1410383"/>
    <lineage>
        <taxon>Bacteria</taxon>
        <taxon>Pseudomonadati</taxon>
        <taxon>Pseudomonadota</taxon>
        <taxon>Gammaproteobacteria</taxon>
        <taxon>Enterobacterales</taxon>
        <taxon>Enterobacteriaceae</taxon>
        <taxon>Candidatus Tachikawaea</taxon>
    </lineage>
</organism>
<evidence type="ECO:0000256" key="1">
    <source>
        <dbReference type="ARBA" id="ARBA00004127"/>
    </source>
</evidence>
<dbReference type="PANTHER" id="PTHR42829:SF2">
    <property type="entry name" value="NADH-UBIQUINONE OXIDOREDUCTASE CHAIN 5"/>
    <property type="match status" value="1"/>
</dbReference>
<evidence type="ECO:0000256" key="4">
    <source>
        <dbReference type="ARBA" id="ARBA00023136"/>
    </source>
</evidence>
<feature type="transmembrane region" description="Helical" evidence="6">
    <location>
        <begin position="491"/>
        <end position="513"/>
    </location>
</feature>
<evidence type="ECO:0000256" key="3">
    <source>
        <dbReference type="ARBA" id="ARBA00022989"/>
    </source>
</evidence>
<dbReference type="InterPro" id="IPR018393">
    <property type="entry name" value="NADHpl_OxRdtase_5_subgr"/>
</dbReference>
<evidence type="ECO:0000256" key="6">
    <source>
        <dbReference type="SAM" id="Phobius"/>
    </source>
</evidence>
<evidence type="ECO:0000256" key="2">
    <source>
        <dbReference type="ARBA" id="ARBA00022692"/>
    </source>
</evidence>
<evidence type="ECO:0000259" key="7">
    <source>
        <dbReference type="Pfam" id="PF00361"/>
    </source>
</evidence>
<dbReference type="InterPro" id="IPR001516">
    <property type="entry name" value="Proton_antipo_N"/>
</dbReference>
<dbReference type="PRINTS" id="PR01435">
    <property type="entry name" value="NPOXDRDTASE5"/>
</dbReference>
<evidence type="ECO:0000313" key="10">
    <source>
        <dbReference type="Proteomes" id="UP000031627"/>
    </source>
</evidence>
<sequence length="618" mass="69898">MTILIPLIGFCLLAFSLGSWSKKICTLIGVGSIALSALVAVYVAFDFSRKNTIVFNQFLWDWIKLDNFNIKISFMIDSISLTMLSMITGVGLLIHIFASWYMYNKEGYSRFFAYTNLFMASMLILILADNLMLMYLGWELVGVCSYLLIGFYYQNLNNCYAAMKAFIITRIGDIFLAIGLFIFYREFATLNFQEIKSLVPLQFLVGSSILTVATLMLLIGSIGKSAQFPMQNWLPDAMAGPTPVSALIHAATMVTAGVYLITRTYFVFLITPTTLLIIQIVGVITLLLGGISALFQTNIKRILAYSTISQIGYMFLALGVEAWDAAMYHLLTHAFFKALLFLSAGSIVNTCNHEQNIFKMGGLKNKIPLVYFCFLIGGFSLSGLPLITASFYSKDEILLGVFTHGHLKLMIAGLIGTILSSLYIFRTIFVVFHGKLNKKNIYSDVVNNTINHNLPLVILTILSTYLGTFVIPSFSKFFSIIEKNNVEQKFLIQFLSSVCSLSGFLIAIFFWLIKKDFLKKIKEKRFFLMLNSYLYNGFGFDYLYNKIFVQSYLRFSNFLRNDPFIVFFDFLTICFKKTSNVLLKSINGMLRWYIASIGLGASFTIFLILFLKQSKIVL</sequence>
<feature type="transmembrane region" description="Helical" evidence="6">
    <location>
        <begin position="590"/>
        <end position="611"/>
    </location>
</feature>
<feature type="transmembrane region" description="Helical" evidence="6">
    <location>
        <begin position="165"/>
        <end position="184"/>
    </location>
</feature>
<dbReference type="Pfam" id="PF00662">
    <property type="entry name" value="Proton_antipo_N"/>
    <property type="match status" value="1"/>
</dbReference>
<keyword evidence="4 6" id="KW-0472">Membrane</keyword>
<dbReference type="Pfam" id="PF00361">
    <property type="entry name" value="Proton_antipo_M"/>
    <property type="match status" value="1"/>
</dbReference>
<dbReference type="NCBIfam" id="NF005141">
    <property type="entry name" value="PRK06590.1"/>
    <property type="match status" value="1"/>
</dbReference>